<dbReference type="Pfam" id="PF00581">
    <property type="entry name" value="Rhodanese"/>
    <property type="match status" value="1"/>
</dbReference>
<dbReference type="RefSeq" id="WP_154072266.1">
    <property type="nucleotide sequence ID" value="NZ_LT670817.1"/>
</dbReference>
<dbReference type="InterPro" id="IPR001763">
    <property type="entry name" value="Rhodanese-like_dom"/>
</dbReference>
<dbReference type="Gene3D" id="3.40.250.10">
    <property type="entry name" value="Rhodanese-like domain"/>
    <property type="match status" value="1"/>
</dbReference>
<name>A0A1M5P5I2_9BRAD</name>
<dbReference type="OrthoDB" id="9784302at2"/>
<sequence length="268" mass="29961">MDRDSHSISPRDLYERLGSEAAPIVIDVRRDTDILGAERVVAPAFHRSPDRIDEWRNELPSGRTVVTYCAHGEELSQGIATALRIMGIEANFLEGGIAGWTEQGLPTRRNIGPSPSKWVTREHPKIDRIACPWLIRRFIDPNAEFIYVPKDQVVAVAQQTGGIPYDIDGVEFTHEGERCSFDTILRIYDIKDSTLDHLATIVRGADTSRHDLSPQCGGLFAISLGLSANFPDDHEMLKHGMVIYDALYTWCRTLQAETHNWPARAAGT</sequence>
<protein>
    <recommendedName>
        <fullName evidence="1">Rhodanese domain-containing protein</fullName>
    </recommendedName>
</protein>
<organism evidence="2 3">
    <name type="scientific">Bradyrhizobium erythrophlei</name>
    <dbReference type="NCBI Taxonomy" id="1437360"/>
    <lineage>
        <taxon>Bacteria</taxon>
        <taxon>Pseudomonadati</taxon>
        <taxon>Pseudomonadota</taxon>
        <taxon>Alphaproteobacteria</taxon>
        <taxon>Hyphomicrobiales</taxon>
        <taxon>Nitrobacteraceae</taxon>
        <taxon>Bradyrhizobium</taxon>
    </lineage>
</organism>
<reference evidence="2 3" key="1">
    <citation type="submission" date="2016-11" db="EMBL/GenBank/DDBJ databases">
        <authorList>
            <person name="Jaros S."/>
            <person name="Januszkiewicz K."/>
            <person name="Wedrychowicz H."/>
        </authorList>
    </citation>
    <scope>NUCLEOTIDE SEQUENCE [LARGE SCALE GENOMIC DNA]</scope>
    <source>
        <strain evidence="2 3">GAS138</strain>
    </source>
</reference>
<gene>
    <name evidence="2" type="ORF">SAMN05443248_3229</name>
</gene>
<proteinExistence type="predicted"/>
<dbReference type="Proteomes" id="UP000189796">
    <property type="component" value="Chromosome I"/>
</dbReference>
<dbReference type="InterPro" id="IPR018634">
    <property type="entry name" value="ChrB_C"/>
</dbReference>
<evidence type="ECO:0000313" key="2">
    <source>
        <dbReference type="EMBL" id="SHG96975.1"/>
    </source>
</evidence>
<dbReference type="Pfam" id="PF09828">
    <property type="entry name" value="ChrB_C"/>
    <property type="match status" value="1"/>
</dbReference>
<feature type="domain" description="Rhodanese" evidence="1">
    <location>
        <begin position="19"/>
        <end position="109"/>
    </location>
</feature>
<evidence type="ECO:0000259" key="1">
    <source>
        <dbReference type="PROSITE" id="PS50206"/>
    </source>
</evidence>
<dbReference type="PROSITE" id="PS50206">
    <property type="entry name" value="RHODANESE_3"/>
    <property type="match status" value="1"/>
</dbReference>
<dbReference type="AlphaFoldDB" id="A0A1M5P5I2"/>
<evidence type="ECO:0000313" key="3">
    <source>
        <dbReference type="Proteomes" id="UP000189796"/>
    </source>
</evidence>
<dbReference type="SMART" id="SM00450">
    <property type="entry name" value="RHOD"/>
    <property type="match status" value="1"/>
</dbReference>
<dbReference type="InterPro" id="IPR036873">
    <property type="entry name" value="Rhodanese-like_dom_sf"/>
</dbReference>
<dbReference type="EMBL" id="LT670817">
    <property type="protein sequence ID" value="SHG96975.1"/>
    <property type="molecule type" value="Genomic_DNA"/>
</dbReference>
<dbReference type="SUPFAM" id="SSF52821">
    <property type="entry name" value="Rhodanese/Cell cycle control phosphatase"/>
    <property type="match status" value="1"/>
</dbReference>
<accession>A0A1M5P5I2</accession>